<dbReference type="PANTHER" id="PTHR21694">
    <property type="entry name" value="COILED-COIL DOMAIN-CONTAINING PROTEIN 63"/>
    <property type="match status" value="1"/>
</dbReference>
<evidence type="ECO:0000256" key="2">
    <source>
        <dbReference type="SAM" id="Coils"/>
    </source>
</evidence>
<evidence type="ECO:0000256" key="3">
    <source>
        <dbReference type="SAM" id="MobiDB-lite"/>
    </source>
</evidence>
<dbReference type="EMBL" id="LZPO01107902">
    <property type="protein sequence ID" value="OBS60338.1"/>
    <property type="molecule type" value="Genomic_DNA"/>
</dbReference>
<evidence type="ECO:0000313" key="6">
    <source>
        <dbReference type="Proteomes" id="UP000092124"/>
    </source>
</evidence>
<feature type="coiled-coil region" evidence="2">
    <location>
        <begin position="28"/>
        <end position="165"/>
    </location>
</feature>
<gene>
    <name evidence="5" type="ORF">A6R68_08490</name>
</gene>
<organism evidence="5 6">
    <name type="scientific">Neotoma lepida</name>
    <name type="common">Desert woodrat</name>
    <dbReference type="NCBI Taxonomy" id="56216"/>
    <lineage>
        <taxon>Eukaryota</taxon>
        <taxon>Metazoa</taxon>
        <taxon>Chordata</taxon>
        <taxon>Craniata</taxon>
        <taxon>Vertebrata</taxon>
        <taxon>Euteleostomi</taxon>
        <taxon>Mammalia</taxon>
        <taxon>Eutheria</taxon>
        <taxon>Euarchontoglires</taxon>
        <taxon>Glires</taxon>
        <taxon>Rodentia</taxon>
        <taxon>Myomorpha</taxon>
        <taxon>Muroidea</taxon>
        <taxon>Cricetidae</taxon>
        <taxon>Neotominae</taxon>
        <taxon>Neotoma</taxon>
    </lineage>
</organism>
<feature type="coiled-coil region" evidence="2">
    <location>
        <begin position="222"/>
        <end position="260"/>
    </location>
</feature>
<feature type="compositionally biased region" description="Low complexity" evidence="3">
    <location>
        <begin position="655"/>
        <end position="664"/>
    </location>
</feature>
<feature type="domain" description="ODAD1 central coiled coil region" evidence="4">
    <location>
        <begin position="149"/>
        <end position="434"/>
    </location>
</feature>
<protein>
    <recommendedName>
        <fullName evidence="4">ODAD1 central coiled coil region domain-containing protein</fullName>
    </recommendedName>
</protein>
<dbReference type="Proteomes" id="UP000092124">
    <property type="component" value="Unassembled WGS sequence"/>
</dbReference>
<proteinExistence type="predicted"/>
<dbReference type="InterPro" id="IPR049258">
    <property type="entry name" value="ODAD1_CC"/>
</dbReference>
<dbReference type="AlphaFoldDB" id="A0A1A6G2C4"/>
<dbReference type="OrthoDB" id="6766775at2759"/>
<keyword evidence="1 2" id="KW-0175">Coiled coil</keyword>
<dbReference type="PANTHER" id="PTHR21694:SF35">
    <property type="entry name" value="OUTER DYNEIN ARM-DOCKING COMPLEX SUBUNIT 1"/>
    <property type="match status" value="1"/>
</dbReference>
<reference evidence="5 6" key="1">
    <citation type="submission" date="2016-06" db="EMBL/GenBank/DDBJ databases">
        <title>The Draft Genome Sequence and Annotation of the Desert Woodrat Neotoma lepida.</title>
        <authorList>
            <person name="Campbell M."/>
            <person name="Oakeson K.F."/>
            <person name="Yandell M."/>
            <person name="Halpert J.R."/>
            <person name="Dearing D."/>
        </authorList>
    </citation>
    <scope>NUCLEOTIDE SEQUENCE [LARGE SCALE GENOMIC DNA]</scope>
    <source>
        <strain evidence="5">417</strain>
        <tissue evidence="5">Liver</tissue>
    </source>
</reference>
<feature type="compositionally biased region" description="Low complexity" evidence="3">
    <location>
        <begin position="679"/>
        <end position="688"/>
    </location>
</feature>
<feature type="compositionally biased region" description="Low complexity" evidence="3">
    <location>
        <begin position="629"/>
        <end position="640"/>
    </location>
</feature>
<sequence>MRSGLSARSARSEEGSEVFLEGPVDWELNRLQRQCKVMEVERRAHSKEVHQRIGKQLEEIRQLEMLRANLQMQISVAQTQVKRLRDTKHLGDMERLLKCRAQVQVEAQALQEETRALDKQIQEWESHILTQSKEASAPGVNLARKAKIQRRIRILEDQLERVTCHFDIQLVRNAALREELDLLRIERGRYLNMNHKLKKEMHLLRETVGALSSSSTFAYAAREEAKTKMGMLRERAEKELAQSETETQILQRQISHLEQLHRFLKLKNHDRQPDPDVVQKQEQRAWEVAEGLRKTSQEKLLLRYEDALNKLAQLTGESNPDLLVEKYLELEERNFAEFNFINEQNSELHHLQEEIKEMQEALVSERASQDTWHLQQEQQCRVLQQKADKVRSESEQLAARMQTLRAQLEKLKADIQLLFDKAQCDSSVIKDLLGVKTYIRDRDMGLFLSTIEKRLVQLLIVQAFLEVQNHIPLADAALLVLGQSQEDLPKKTTPLQPPDILEDSPGSVVKEDYPMSKEELLSQVVKSVELQNLEETQRKLESSPSLTFSSTQISLAGPALGVPQRTSIVPESILSHKTSRGRGTGSVSHVTFGDSGSVAGPVTLASTSASGALASSRVSVAGRGGFKHTSSSSYLGSTGYPETSRGQESIGGGMQSQSMGSELSRVPGSSSGQASGALPTSRPSSSTSKDSRGYH</sequence>
<evidence type="ECO:0000256" key="1">
    <source>
        <dbReference type="ARBA" id="ARBA00023054"/>
    </source>
</evidence>
<feature type="coiled-coil region" evidence="2">
    <location>
        <begin position="341"/>
        <end position="421"/>
    </location>
</feature>
<dbReference type="Pfam" id="PF21773">
    <property type="entry name" value="ODAD1_CC"/>
    <property type="match status" value="1"/>
</dbReference>
<dbReference type="STRING" id="56216.A0A1A6G2C4"/>
<dbReference type="GO" id="GO:0036158">
    <property type="term" value="P:outer dynein arm assembly"/>
    <property type="evidence" value="ECO:0007669"/>
    <property type="project" value="TreeGrafter"/>
</dbReference>
<feature type="region of interest" description="Disordered" evidence="3">
    <location>
        <begin position="622"/>
        <end position="695"/>
    </location>
</feature>
<dbReference type="GO" id="GO:0005930">
    <property type="term" value="C:axoneme"/>
    <property type="evidence" value="ECO:0007669"/>
    <property type="project" value="TreeGrafter"/>
</dbReference>
<comment type="caution">
    <text evidence="5">The sequence shown here is derived from an EMBL/GenBank/DDBJ whole genome shotgun (WGS) entry which is preliminary data.</text>
</comment>
<dbReference type="InterPro" id="IPR051876">
    <property type="entry name" value="ODA-DC/CCD"/>
</dbReference>
<accession>A0A1A6G2C4</accession>
<evidence type="ECO:0000259" key="4">
    <source>
        <dbReference type="Pfam" id="PF21773"/>
    </source>
</evidence>
<name>A0A1A6G2C4_NEOLE</name>
<evidence type="ECO:0000313" key="5">
    <source>
        <dbReference type="EMBL" id="OBS60338.1"/>
    </source>
</evidence>
<dbReference type="GO" id="GO:0003341">
    <property type="term" value="P:cilium movement"/>
    <property type="evidence" value="ECO:0007669"/>
    <property type="project" value="TreeGrafter"/>
</dbReference>
<keyword evidence="6" id="KW-1185">Reference proteome</keyword>